<accession>A0A8S5SJ60</accession>
<proteinExistence type="predicted"/>
<sequence length="113" mass="12758">MAVVEKSFHATLKKREPAKVRVATLLIQSNDSYKGDFATIQDLQKASAFTGDYADVFETNTRWKYVDDKWVNTEQPILVNPILATKQDVGVLEERVASLEFAIENPTLLITKI</sequence>
<dbReference type="EMBL" id="BK032598">
    <property type="protein sequence ID" value="DAF50586.1"/>
    <property type="molecule type" value="Genomic_DNA"/>
</dbReference>
<protein>
    <submittedName>
        <fullName evidence="1">Uncharacterized protein</fullName>
    </submittedName>
</protein>
<name>A0A8S5SJ60_9VIRU</name>
<reference evidence="1" key="1">
    <citation type="journal article" date="2021" name="Proc. Natl. Acad. Sci. U.S.A.">
        <title>A Catalog of Tens of Thousands of Viruses from Human Metagenomes Reveals Hidden Associations with Chronic Diseases.</title>
        <authorList>
            <person name="Tisza M.J."/>
            <person name="Buck C.B."/>
        </authorList>
    </citation>
    <scope>NUCLEOTIDE SEQUENCE</scope>
    <source>
        <strain evidence="1">CtqZP6</strain>
    </source>
</reference>
<evidence type="ECO:0000313" key="1">
    <source>
        <dbReference type="EMBL" id="DAF50586.1"/>
    </source>
</evidence>
<organism evidence="1">
    <name type="scientific">Phage sp. ctqZP6</name>
    <dbReference type="NCBI Taxonomy" id="2828010"/>
    <lineage>
        <taxon>Viruses</taxon>
    </lineage>
</organism>